<dbReference type="PANTHER" id="PTHR42760">
    <property type="entry name" value="SHORT-CHAIN DEHYDROGENASES/REDUCTASES FAMILY MEMBER"/>
    <property type="match status" value="1"/>
</dbReference>
<dbReference type="Pfam" id="PF13561">
    <property type="entry name" value="adh_short_C2"/>
    <property type="match status" value="1"/>
</dbReference>
<evidence type="ECO:0000256" key="1">
    <source>
        <dbReference type="ARBA" id="ARBA00006484"/>
    </source>
</evidence>
<evidence type="ECO:0000259" key="3">
    <source>
        <dbReference type="SMART" id="SM00822"/>
    </source>
</evidence>
<accession>A0A6J7LMW6</accession>
<dbReference type="PRINTS" id="PR00080">
    <property type="entry name" value="SDRFAMILY"/>
</dbReference>
<sequence length="268" mass="27637">MTAEGKAFEGKVCVVTGGTQGVGAAVARFFASQGAAGIVTCGRDQARGAAVRDGLIESGTPAFFVAARLENEADCRSVIAEAEGRFGRVDVLVNAGGSTRRGSIMDSTAAEIDEVFAVNVRGPMVLMREAMAIMRREGGGGSVVNVSSVVASGGPDYLCAYAASKAALETVTRNAAYAVVRDRIRVNAIAPGWIDTPGEHATRIGHHGEDPGWLARAEAEQPFGRLIKVDELARAIGFLAGPDSGLMTGAVVHFDQSIPGAGDPPVPN</sequence>
<dbReference type="PRINTS" id="PR00081">
    <property type="entry name" value="GDHRDH"/>
</dbReference>
<dbReference type="CDD" id="cd05233">
    <property type="entry name" value="SDR_c"/>
    <property type="match status" value="1"/>
</dbReference>
<protein>
    <submittedName>
        <fullName evidence="4">Unannotated protein</fullName>
    </submittedName>
</protein>
<keyword evidence="2" id="KW-0560">Oxidoreductase</keyword>
<dbReference type="FunFam" id="3.40.50.720:FF:000084">
    <property type="entry name" value="Short-chain dehydrogenase reductase"/>
    <property type="match status" value="1"/>
</dbReference>
<dbReference type="EMBL" id="CAFBNE010000133">
    <property type="protein sequence ID" value="CAB4967034.1"/>
    <property type="molecule type" value="Genomic_DNA"/>
</dbReference>
<organism evidence="4">
    <name type="scientific">freshwater metagenome</name>
    <dbReference type="NCBI Taxonomy" id="449393"/>
    <lineage>
        <taxon>unclassified sequences</taxon>
        <taxon>metagenomes</taxon>
        <taxon>ecological metagenomes</taxon>
    </lineage>
</organism>
<proteinExistence type="inferred from homology"/>
<dbReference type="PROSITE" id="PS00061">
    <property type="entry name" value="ADH_SHORT"/>
    <property type="match status" value="1"/>
</dbReference>
<comment type="similarity">
    <text evidence="1">Belongs to the short-chain dehydrogenases/reductases (SDR) family.</text>
</comment>
<reference evidence="4" key="1">
    <citation type="submission" date="2020-05" db="EMBL/GenBank/DDBJ databases">
        <authorList>
            <person name="Chiriac C."/>
            <person name="Salcher M."/>
            <person name="Ghai R."/>
            <person name="Kavagutti S V."/>
        </authorList>
    </citation>
    <scope>NUCLEOTIDE SEQUENCE</scope>
</reference>
<dbReference type="NCBIfam" id="NF004847">
    <property type="entry name" value="PRK06198.1"/>
    <property type="match status" value="1"/>
</dbReference>
<dbReference type="Gene3D" id="3.40.50.720">
    <property type="entry name" value="NAD(P)-binding Rossmann-like Domain"/>
    <property type="match status" value="1"/>
</dbReference>
<evidence type="ECO:0000256" key="2">
    <source>
        <dbReference type="ARBA" id="ARBA00023002"/>
    </source>
</evidence>
<dbReference type="GO" id="GO:0006633">
    <property type="term" value="P:fatty acid biosynthetic process"/>
    <property type="evidence" value="ECO:0007669"/>
    <property type="project" value="TreeGrafter"/>
</dbReference>
<dbReference type="SMART" id="SM00822">
    <property type="entry name" value="PKS_KR"/>
    <property type="match status" value="1"/>
</dbReference>
<dbReference type="AlphaFoldDB" id="A0A6J7LMW6"/>
<evidence type="ECO:0000313" key="4">
    <source>
        <dbReference type="EMBL" id="CAB4967034.1"/>
    </source>
</evidence>
<feature type="domain" description="Ketoreductase" evidence="3">
    <location>
        <begin position="11"/>
        <end position="196"/>
    </location>
</feature>
<dbReference type="InterPro" id="IPR002347">
    <property type="entry name" value="SDR_fam"/>
</dbReference>
<dbReference type="GO" id="GO:0048038">
    <property type="term" value="F:quinone binding"/>
    <property type="evidence" value="ECO:0007669"/>
    <property type="project" value="TreeGrafter"/>
</dbReference>
<dbReference type="InterPro" id="IPR020904">
    <property type="entry name" value="Sc_DH/Rdtase_CS"/>
</dbReference>
<dbReference type="SUPFAM" id="SSF51735">
    <property type="entry name" value="NAD(P)-binding Rossmann-fold domains"/>
    <property type="match status" value="1"/>
</dbReference>
<dbReference type="PANTHER" id="PTHR42760:SF133">
    <property type="entry name" value="3-OXOACYL-[ACYL-CARRIER-PROTEIN] REDUCTASE"/>
    <property type="match status" value="1"/>
</dbReference>
<dbReference type="InterPro" id="IPR036291">
    <property type="entry name" value="NAD(P)-bd_dom_sf"/>
</dbReference>
<dbReference type="InterPro" id="IPR057326">
    <property type="entry name" value="KR_dom"/>
</dbReference>
<gene>
    <name evidence="4" type="ORF">UFOPK3772_02893</name>
</gene>
<dbReference type="GO" id="GO:0016616">
    <property type="term" value="F:oxidoreductase activity, acting on the CH-OH group of donors, NAD or NADP as acceptor"/>
    <property type="evidence" value="ECO:0007669"/>
    <property type="project" value="TreeGrafter"/>
</dbReference>
<name>A0A6J7LMW6_9ZZZZ</name>